<dbReference type="STRING" id="391625.PPSIR1_13375"/>
<proteinExistence type="predicted"/>
<dbReference type="Proteomes" id="UP000005801">
    <property type="component" value="Unassembled WGS sequence"/>
</dbReference>
<dbReference type="EMBL" id="ABCS01000085">
    <property type="protein sequence ID" value="EDM75638.1"/>
    <property type="molecule type" value="Genomic_DNA"/>
</dbReference>
<gene>
    <name evidence="3" type="ORF">PPSIR1_13375</name>
</gene>
<dbReference type="eggNOG" id="COG3356">
    <property type="taxonomic scope" value="Bacteria"/>
</dbReference>
<dbReference type="OrthoDB" id="622550at2"/>
<reference evidence="3 4" key="1">
    <citation type="submission" date="2007-06" db="EMBL/GenBank/DDBJ databases">
        <authorList>
            <person name="Shimkets L."/>
            <person name="Ferriera S."/>
            <person name="Johnson J."/>
            <person name="Kravitz S."/>
            <person name="Beeson K."/>
            <person name="Sutton G."/>
            <person name="Rogers Y.-H."/>
            <person name="Friedman R."/>
            <person name="Frazier M."/>
            <person name="Venter J.C."/>
        </authorList>
    </citation>
    <scope>NUCLEOTIDE SEQUENCE [LARGE SCALE GENOMIC DNA]</scope>
    <source>
        <strain evidence="3 4">SIR-1</strain>
    </source>
</reference>
<protein>
    <recommendedName>
        <fullName evidence="2">Neutral/alkaline non-lysosomal ceramidase N-terminal domain-containing protein</fullName>
    </recommendedName>
</protein>
<dbReference type="InterPro" id="IPR031329">
    <property type="entry name" value="NEUT/ALK_ceramidase_N"/>
</dbReference>
<feature type="compositionally biased region" description="Acidic residues" evidence="1">
    <location>
        <begin position="69"/>
        <end position="99"/>
    </location>
</feature>
<dbReference type="Pfam" id="PF04734">
    <property type="entry name" value="Ceramidase_alk"/>
    <property type="match status" value="1"/>
</dbReference>
<feature type="compositionally biased region" description="Acidic residues" evidence="1">
    <location>
        <begin position="50"/>
        <end position="60"/>
    </location>
</feature>
<dbReference type="AlphaFoldDB" id="A6GEQ5"/>
<dbReference type="RefSeq" id="WP_006975195.1">
    <property type="nucleotide sequence ID" value="NZ_ABCS01000085.1"/>
</dbReference>
<evidence type="ECO:0000256" key="1">
    <source>
        <dbReference type="SAM" id="MobiDB-lite"/>
    </source>
</evidence>
<evidence type="ECO:0000313" key="4">
    <source>
        <dbReference type="Proteomes" id="UP000005801"/>
    </source>
</evidence>
<evidence type="ECO:0000259" key="2">
    <source>
        <dbReference type="Pfam" id="PF04734"/>
    </source>
</evidence>
<feature type="region of interest" description="Disordered" evidence="1">
    <location>
        <begin position="1"/>
        <end position="20"/>
    </location>
</feature>
<feature type="region of interest" description="Disordered" evidence="1">
    <location>
        <begin position="39"/>
        <end position="128"/>
    </location>
</feature>
<feature type="compositionally biased region" description="Polar residues" evidence="1">
    <location>
        <begin position="1"/>
        <end position="13"/>
    </location>
</feature>
<evidence type="ECO:0000313" key="3">
    <source>
        <dbReference type="EMBL" id="EDM75638.1"/>
    </source>
</evidence>
<comment type="caution">
    <text evidence="3">The sequence shown here is derived from an EMBL/GenBank/DDBJ whole genome shotgun (WGS) entry which is preliminary data.</text>
</comment>
<accession>A6GEQ5</accession>
<feature type="domain" description="Neutral/alkaline non-lysosomal ceramidase N-terminal" evidence="2">
    <location>
        <begin position="221"/>
        <end position="394"/>
    </location>
</feature>
<name>A6GEQ5_9BACT</name>
<feature type="compositionally biased region" description="Acidic residues" evidence="1">
    <location>
        <begin position="117"/>
        <end position="126"/>
    </location>
</feature>
<keyword evidence="4" id="KW-1185">Reference proteome</keyword>
<organism evidence="3 4">
    <name type="scientific">Plesiocystis pacifica SIR-1</name>
    <dbReference type="NCBI Taxonomy" id="391625"/>
    <lineage>
        <taxon>Bacteria</taxon>
        <taxon>Pseudomonadati</taxon>
        <taxon>Myxococcota</taxon>
        <taxon>Polyangia</taxon>
        <taxon>Nannocystales</taxon>
        <taxon>Nannocystaceae</taxon>
        <taxon>Plesiocystis</taxon>
    </lineage>
</organism>
<sequence>MTTLAPWLSSQTRDQTRDKGARLGRHLGLAVALASLPLGLGCADDGAGTSDDEVGQDGETESSTSADTTSEDGTETNGETEAEASTDSSDTEAETETETGQEPYPGDRPEDWCPDGPDGDCPDDPEAPLRVGVAVLDLEPDCYESWDDVAGNGTYDDEDDFNDCGCDRLCPGEADYPGPDEGEGDGQFQRIFMAGFQNNRPAAGVRGADLGLVGEGDGIGCRAMVLDQGETRVAIVAIDTVGYFYDEVVAIRELLEPQNVDYLIVHSTHNHEGPDTMGLWGESFGQNGFDPDYRIQVRTTIAAAVTQAIGELTEVGTLTVGRGDASQASLGDADKGIRNVSNDTRDPFVVDPDIDVLHFADTEGETITTLINYASHPEAMADDNNLITSDYVHALRKTVESGSTWTQAEGVEGLGGTAVFISGALGGMMTPLGIQTDSPDGDTWSTGEFEKADTIGQLLGELTVAAVEDGEVIENPRLQFANQSMFIEIINDGFKLLFMLGIFDREVFEMNGGQYVQTQMGVVEIGPVRMVTVPGELLPELAVGGYDGSQMFTAEVPLLDPNNDNPPNLDDAPEGPYLKDRLDSPYTWIIGLGNDQLGYIIPEYDFVLGFPAYLSEADGDHYEETNSIGPQMADVVAQETQKLVDFIDWL</sequence>